<dbReference type="InterPro" id="IPR032675">
    <property type="entry name" value="LRR_dom_sf"/>
</dbReference>
<reference evidence="1 3" key="2">
    <citation type="journal article" date="2014" name="BMC Genomics">
        <title>An improved genome release (version Mt4.0) for the model legume Medicago truncatula.</title>
        <authorList>
            <person name="Tang H."/>
            <person name="Krishnakumar V."/>
            <person name="Bidwell S."/>
            <person name="Rosen B."/>
            <person name="Chan A."/>
            <person name="Zhou S."/>
            <person name="Gentzbittel L."/>
            <person name="Childs K.L."/>
            <person name="Yandell M."/>
            <person name="Gundlach H."/>
            <person name="Mayer K.F."/>
            <person name="Schwartz D.C."/>
            <person name="Town C.D."/>
        </authorList>
    </citation>
    <scope>GENOME REANNOTATION</scope>
    <source>
        <strain evidence="1">A17</strain>
        <strain evidence="2 3">cv. Jemalong A17</strain>
    </source>
</reference>
<evidence type="ECO:0000313" key="1">
    <source>
        <dbReference type="EMBL" id="KEH18292.1"/>
    </source>
</evidence>
<dbReference type="AlphaFoldDB" id="A0A072TLI9"/>
<dbReference type="Proteomes" id="UP000002051">
    <property type="component" value="Chromosome 8"/>
</dbReference>
<protein>
    <submittedName>
        <fullName evidence="1 2">Uncharacterized protein</fullName>
    </submittedName>
</protein>
<reference evidence="2" key="3">
    <citation type="submission" date="2015-04" db="UniProtKB">
        <authorList>
            <consortium name="EnsemblPlants"/>
        </authorList>
    </citation>
    <scope>IDENTIFICATION</scope>
    <source>
        <strain evidence="2">cv. Jemalong A17</strain>
    </source>
</reference>
<accession>A0A072TLI9</accession>
<keyword evidence="3" id="KW-1185">Reference proteome</keyword>
<name>A0A072TLI9_MEDTR</name>
<organism evidence="1 3">
    <name type="scientific">Medicago truncatula</name>
    <name type="common">Barrel medic</name>
    <name type="synonym">Medicago tribuloides</name>
    <dbReference type="NCBI Taxonomy" id="3880"/>
    <lineage>
        <taxon>Eukaryota</taxon>
        <taxon>Viridiplantae</taxon>
        <taxon>Streptophyta</taxon>
        <taxon>Embryophyta</taxon>
        <taxon>Tracheophyta</taxon>
        <taxon>Spermatophyta</taxon>
        <taxon>Magnoliopsida</taxon>
        <taxon>eudicotyledons</taxon>
        <taxon>Gunneridae</taxon>
        <taxon>Pentapetalae</taxon>
        <taxon>rosids</taxon>
        <taxon>fabids</taxon>
        <taxon>Fabales</taxon>
        <taxon>Fabaceae</taxon>
        <taxon>Papilionoideae</taxon>
        <taxon>50 kb inversion clade</taxon>
        <taxon>NPAAA clade</taxon>
        <taxon>Hologalegina</taxon>
        <taxon>IRL clade</taxon>
        <taxon>Trifolieae</taxon>
        <taxon>Medicago</taxon>
    </lineage>
</organism>
<dbReference type="EMBL" id="CM001224">
    <property type="protein sequence ID" value="KEH18292.1"/>
    <property type="molecule type" value="Genomic_DNA"/>
</dbReference>
<dbReference type="SUPFAM" id="SSF52047">
    <property type="entry name" value="RNI-like"/>
    <property type="match status" value="1"/>
</dbReference>
<gene>
    <name evidence="1" type="ordered locus">MTR_8g015720</name>
</gene>
<proteinExistence type="predicted"/>
<dbReference type="Gene3D" id="3.80.10.10">
    <property type="entry name" value="Ribonuclease Inhibitor"/>
    <property type="match status" value="1"/>
</dbReference>
<dbReference type="EnsemblPlants" id="KEH18292">
    <property type="protein sequence ID" value="KEH18292"/>
    <property type="gene ID" value="MTR_8g015720"/>
</dbReference>
<sequence>MKTVCRIYQKSFFITSCRGGIQEVYIDAQYLEKFCYSPGLRFNAQFKIVFDRCQNLKYLKLLYLRRSIITDKWFLELFSEYPFLESLKLHYCKMAETINISSVQLKVLKLSNCSNLKEDVPVVFQVSSPPASIEHLHLQSVPDNETLFSSTINTLLSICCPAFISLSSHSLCSKAFIEDRIEETDIDFNYKKNSLNIIMFLYETLMERKGDDCLCSSSDTKCWWHGLKNVKVISSMKIDDNIDFKTMLELLPIEEEISFVLEF</sequence>
<evidence type="ECO:0000313" key="3">
    <source>
        <dbReference type="Proteomes" id="UP000002051"/>
    </source>
</evidence>
<dbReference type="HOGENOM" id="CLU_1059124_0_0_1"/>
<reference evidence="1 3" key="1">
    <citation type="journal article" date="2011" name="Nature">
        <title>The Medicago genome provides insight into the evolution of rhizobial symbioses.</title>
        <authorList>
            <person name="Young N.D."/>
            <person name="Debelle F."/>
            <person name="Oldroyd G.E."/>
            <person name="Geurts R."/>
            <person name="Cannon S.B."/>
            <person name="Udvardi M.K."/>
            <person name="Benedito V.A."/>
            <person name="Mayer K.F."/>
            <person name="Gouzy J."/>
            <person name="Schoof H."/>
            <person name="Van de Peer Y."/>
            <person name="Proost S."/>
            <person name="Cook D.R."/>
            <person name="Meyers B.C."/>
            <person name="Spannagl M."/>
            <person name="Cheung F."/>
            <person name="De Mita S."/>
            <person name="Krishnakumar V."/>
            <person name="Gundlach H."/>
            <person name="Zhou S."/>
            <person name="Mudge J."/>
            <person name="Bharti A.K."/>
            <person name="Murray J.D."/>
            <person name="Naoumkina M.A."/>
            <person name="Rosen B."/>
            <person name="Silverstein K.A."/>
            <person name="Tang H."/>
            <person name="Rombauts S."/>
            <person name="Zhao P.X."/>
            <person name="Zhou P."/>
            <person name="Barbe V."/>
            <person name="Bardou P."/>
            <person name="Bechner M."/>
            <person name="Bellec A."/>
            <person name="Berger A."/>
            <person name="Berges H."/>
            <person name="Bidwell S."/>
            <person name="Bisseling T."/>
            <person name="Choisne N."/>
            <person name="Couloux A."/>
            <person name="Denny R."/>
            <person name="Deshpande S."/>
            <person name="Dai X."/>
            <person name="Doyle J.J."/>
            <person name="Dudez A.M."/>
            <person name="Farmer A.D."/>
            <person name="Fouteau S."/>
            <person name="Franken C."/>
            <person name="Gibelin C."/>
            <person name="Gish J."/>
            <person name="Goldstein S."/>
            <person name="Gonzalez A.J."/>
            <person name="Green P.J."/>
            <person name="Hallab A."/>
            <person name="Hartog M."/>
            <person name="Hua A."/>
            <person name="Humphray S.J."/>
            <person name="Jeong D.H."/>
            <person name="Jing Y."/>
            <person name="Jocker A."/>
            <person name="Kenton S.M."/>
            <person name="Kim D.J."/>
            <person name="Klee K."/>
            <person name="Lai H."/>
            <person name="Lang C."/>
            <person name="Lin S."/>
            <person name="Macmil S.L."/>
            <person name="Magdelenat G."/>
            <person name="Matthews L."/>
            <person name="McCorrison J."/>
            <person name="Monaghan E.L."/>
            <person name="Mun J.H."/>
            <person name="Najar F.Z."/>
            <person name="Nicholson C."/>
            <person name="Noirot C."/>
            <person name="O'Bleness M."/>
            <person name="Paule C.R."/>
            <person name="Poulain J."/>
            <person name="Prion F."/>
            <person name="Qin B."/>
            <person name="Qu C."/>
            <person name="Retzel E.F."/>
            <person name="Riddle C."/>
            <person name="Sallet E."/>
            <person name="Samain S."/>
            <person name="Samson N."/>
            <person name="Sanders I."/>
            <person name="Saurat O."/>
            <person name="Scarpelli C."/>
            <person name="Schiex T."/>
            <person name="Segurens B."/>
            <person name="Severin A.J."/>
            <person name="Sherrier D.J."/>
            <person name="Shi R."/>
            <person name="Sims S."/>
            <person name="Singer S.R."/>
            <person name="Sinharoy S."/>
            <person name="Sterck L."/>
            <person name="Viollet A."/>
            <person name="Wang B.B."/>
            <person name="Wang K."/>
            <person name="Wang M."/>
            <person name="Wang X."/>
            <person name="Warfsmann J."/>
            <person name="Weissenbach J."/>
            <person name="White D.D."/>
            <person name="White J.D."/>
            <person name="Wiley G.B."/>
            <person name="Wincker P."/>
            <person name="Xing Y."/>
            <person name="Yang L."/>
            <person name="Yao Z."/>
            <person name="Ying F."/>
            <person name="Zhai J."/>
            <person name="Zhou L."/>
            <person name="Zuber A."/>
            <person name="Denarie J."/>
            <person name="Dixon R.A."/>
            <person name="May G.D."/>
            <person name="Schwartz D.C."/>
            <person name="Rogers J."/>
            <person name="Quetier F."/>
            <person name="Town C.D."/>
            <person name="Roe B.A."/>
        </authorList>
    </citation>
    <scope>NUCLEOTIDE SEQUENCE [LARGE SCALE GENOMIC DNA]</scope>
    <source>
        <strain evidence="1">A17</strain>
        <strain evidence="2 3">cv. Jemalong A17</strain>
    </source>
</reference>
<evidence type="ECO:0000313" key="2">
    <source>
        <dbReference type="EnsemblPlants" id="KEH18292"/>
    </source>
</evidence>